<feature type="transmembrane region" description="Helical" evidence="4">
    <location>
        <begin position="63"/>
        <end position="88"/>
    </location>
</feature>
<keyword evidence="4" id="KW-0812">Transmembrane</keyword>
<name>A0ABW2A3L3_9GAMM</name>
<dbReference type="RefSeq" id="WP_379910435.1">
    <property type="nucleotide sequence ID" value="NZ_JBHSWE010000001.1"/>
</dbReference>
<keyword evidence="2" id="KW-0808">Transferase</keyword>
<dbReference type="SMART" id="SM00563">
    <property type="entry name" value="PlsC"/>
    <property type="match status" value="1"/>
</dbReference>
<evidence type="ECO:0000256" key="4">
    <source>
        <dbReference type="SAM" id="Phobius"/>
    </source>
</evidence>
<protein>
    <submittedName>
        <fullName evidence="6">1-acyl-sn-glycerol-3-phosphate acyltransferase</fullName>
    </submittedName>
</protein>
<evidence type="ECO:0000256" key="1">
    <source>
        <dbReference type="ARBA" id="ARBA00005189"/>
    </source>
</evidence>
<dbReference type="PANTHER" id="PTHR10434:SF66">
    <property type="entry name" value="PHOSPHOLIPID_GLYCEROL ACYLTRANSFERASE DOMAIN-CONTAINING PROTEIN"/>
    <property type="match status" value="1"/>
</dbReference>
<keyword evidence="3 6" id="KW-0012">Acyltransferase</keyword>
<feature type="domain" description="Phospholipid/glycerol acyltransferase" evidence="5">
    <location>
        <begin position="124"/>
        <end position="238"/>
    </location>
</feature>
<dbReference type="EMBL" id="JBHSWE010000001">
    <property type="protein sequence ID" value="MFC6671964.1"/>
    <property type="molecule type" value="Genomic_DNA"/>
</dbReference>
<keyword evidence="4" id="KW-0472">Membrane</keyword>
<proteinExistence type="predicted"/>
<gene>
    <name evidence="6" type="ORF">ACFQDL_19265</name>
</gene>
<dbReference type="InterPro" id="IPR045851">
    <property type="entry name" value="AMP-bd_C_sf"/>
</dbReference>
<evidence type="ECO:0000259" key="5">
    <source>
        <dbReference type="SMART" id="SM00563"/>
    </source>
</evidence>
<dbReference type="Proteomes" id="UP001596422">
    <property type="component" value="Unassembled WGS sequence"/>
</dbReference>
<keyword evidence="4" id="KW-1133">Transmembrane helix</keyword>
<keyword evidence="7" id="KW-1185">Reference proteome</keyword>
<accession>A0ABW2A3L3</accession>
<reference evidence="7" key="1">
    <citation type="journal article" date="2019" name="Int. J. Syst. Evol. Microbiol.">
        <title>The Global Catalogue of Microorganisms (GCM) 10K type strain sequencing project: providing services to taxonomists for standard genome sequencing and annotation.</title>
        <authorList>
            <consortium name="The Broad Institute Genomics Platform"/>
            <consortium name="The Broad Institute Genome Sequencing Center for Infectious Disease"/>
            <person name="Wu L."/>
            <person name="Ma J."/>
        </authorList>
    </citation>
    <scope>NUCLEOTIDE SEQUENCE [LARGE SCALE GENOMIC DNA]</scope>
    <source>
        <strain evidence="7">NBRC 111756</strain>
    </source>
</reference>
<dbReference type="InterPro" id="IPR002123">
    <property type="entry name" value="Plipid/glycerol_acylTrfase"/>
</dbReference>
<evidence type="ECO:0000313" key="6">
    <source>
        <dbReference type="EMBL" id="MFC6671964.1"/>
    </source>
</evidence>
<evidence type="ECO:0000256" key="2">
    <source>
        <dbReference type="ARBA" id="ARBA00022679"/>
    </source>
</evidence>
<dbReference type="SUPFAM" id="SSF69593">
    <property type="entry name" value="Glycerol-3-phosphate (1)-acyltransferase"/>
    <property type="match status" value="1"/>
</dbReference>
<dbReference type="Pfam" id="PF01553">
    <property type="entry name" value="Acyltransferase"/>
    <property type="match status" value="1"/>
</dbReference>
<comment type="pathway">
    <text evidence="1">Lipid metabolism.</text>
</comment>
<comment type="caution">
    <text evidence="6">The sequence shown here is derived from an EMBL/GenBank/DDBJ whole genome shotgun (WGS) entry which is preliminary data.</text>
</comment>
<sequence>MLLAPGILLKTSSGKLRRSDCRERYRRGDYRIRAPWWQLTRLLLKTTVPLLRRFRRTAGNHLFAGYALATGLVLAALAFASILLLPGLERRWHALHRLTRLWAWLTRTPLRVTGLEQLPATGPCVLVANHASYLDAFVMLATLRQPISFVAKEELRDNLLLRTLLERLAVQYVNRQDPEQSLTDARSTLLRVQQGGRLLFFPEGTLQDSPGLMPFKMGAFACAAETGAPLIPVAIQGTRSILRGQRWYGYRGEIGLVIGAPVPVPSENLDSSDAWSRALALRKAARTHILEHCREPDLAR</sequence>
<organism evidence="6 7">
    <name type="scientific">Marinobacterium aestuariivivens</name>
    <dbReference type="NCBI Taxonomy" id="1698799"/>
    <lineage>
        <taxon>Bacteria</taxon>
        <taxon>Pseudomonadati</taxon>
        <taxon>Pseudomonadota</taxon>
        <taxon>Gammaproteobacteria</taxon>
        <taxon>Oceanospirillales</taxon>
        <taxon>Oceanospirillaceae</taxon>
        <taxon>Marinobacterium</taxon>
    </lineage>
</organism>
<evidence type="ECO:0000256" key="3">
    <source>
        <dbReference type="ARBA" id="ARBA00023315"/>
    </source>
</evidence>
<dbReference type="PANTHER" id="PTHR10434">
    <property type="entry name" value="1-ACYL-SN-GLYCEROL-3-PHOSPHATE ACYLTRANSFERASE"/>
    <property type="match status" value="1"/>
</dbReference>
<dbReference type="Gene3D" id="3.30.300.30">
    <property type="match status" value="1"/>
</dbReference>
<evidence type="ECO:0000313" key="7">
    <source>
        <dbReference type="Proteomes" id="UP001596422"/>
    </source>
</evidence>
<dbReference type="CDD" id="cd07989">
    <property type="entry name" value="LPLAT_AGPAT-like"/>
    <property type="match status" value="1"/>
</dbReference>
<dbReference type="GO" id="GO:0016746">
    <property type="term" value="F:acyltransferase activity"/>
    <property type="evidence" value="ECO:0007669"/>
    <property type="project" value="UniProtKB-KW"/>
</dbReference>